<dbReference type="GO" id="GO:0045892">
    <property type="term" value="P:negative regulation of DNA-templated transcription"/>
    <property type="evidence" value="ECO:0007669"/>
    <property type="project" value="TreeGrafter"/>
</dbReference>
<comment type="caution">
    <text evidence="15">The sequence shown here is derived from an EMBL/GenBank/DDBJ whole genome shotgun (WGS) entry which is preliminary data.</text>
</comment>
<evidence type="ECO:0000256" key="4">
    <source>
        <dbReference type="ARBA" id="ARBA00022598"/>
    </source>
</evidence>
<dbReference type="GO" id="GO:0000049">
    <property type="term" value="F:tRNA binding"/>
    <property type="evidence" value="ECO:0007669"/>
    <property type="project" value="UniProtKB-KW"/>
</dbReference>
<dbReference type="Pfam" id="PF02272">
    <property type="entry name" value="DHHA1"/>
    <property type="match status" value="1"/>
</dbReference>
<dbReference type="HAMAP" id="MF_00036_B">
    <property type="entry name" value="Ala_tRNA_synth_B"/>
    <property type="match status" value="1"/>
</dbReference>
<dbReference type="CDD" id="cd00673">
    <property type="entry name" value="AlaRS_core"/>
    <property type="match status" value="1"/>
</dbReference>
<evidence type="ECO:0000256" key="8">
    <source>
        <dbReference type="ARBA" id="ARBA00022840"/>
    </source>
</evidence>
<dbReference type="Proteomes" id="UP001055286">
    <property type="component" value="Unassembled WGS sequence"/>
</dbReference>
<dbReference type="SMART" id="SM00863">
    <property type="entry name" value="tRNA_SAD"/>
    <property type="match status" value="1"/>
</dbReference>
<dbReference type="FunFam" id="3.30.930.10:FF:000004">
    <property type="entry name" value="Alanine--tRNA ligase"/>
    <property type="match status" value="1"/>
</dbReference>
<dbReference type="InterPro" id="IPR050058">
    <property type="entry name" value="Ala-tRNA_ligase"/>
</dbReference>
<dbReference type="InterPro" id="IPR018165">
    <property type="entry name" value="Ala-tRNA-synth_IIc_core"/>
</dbReference>
<reference evidence="15" key="2">
    <citation type="submission" date="2021-08" db="EMBL/GenBank/DDBJ databases">
        <authorList>
            <person name="Tani A."/>
            <person name="Ola A."/>
            <person name="Ogura Y."/>
            <person name="Katsura K."/>
            <person name="Hayashi T."/>
        </authorList>
    </citation>
    <scope>NUCLEOTIDE SEQUENCE</scope>
    <source>
        <strain evidence="15">JCM 32048</strain>
    </source>
</reference>
<dbReference type="AlphaFoldDB" id="A0AA37H6H8"/>
<dbReference type="Gene3D" id="6.10.250.550">
    <property type="match status" value="1"/>
</dbReference>
<feature type="binding site" evidence="12">
    <location>
        <position position="568"/>
    </location>
    <ligand>
        <name>Zn(2+)</name>
        <dbReference type="ChEBI" id="CHEBI:29105"/>
    </ligand>
</feature>
<evidence type="ECO:0000259" key="14">
    <source>
        <dbReference type="PROSITE" id="PS50860"/>
    </source>
</evidence>
<dbReference type="GO" id="GO:0008270">
    <property type="term" value="F:zinc ion binding"/>
    <property type="evidence" value="ECO:0007669"/>
    <property type="project" value="UniProtKB-UniRule"/>
</dbReference>
<dbReference type="Gene3D" id="3.30.930.10">
    <property type="entry name" value="Bira Bifunctional Protein, Domain 2"/>
    <property type="match status" value="1"/>
</dbReference>
<evidence type="ECO:0000256" key="3">
    <source>
        <dbReference type="ARBA" id="ARBA00022555"/>
    </source>
</evidence>
<dbReference type="GO" id="GO:0005524">
    <property type="term" value="F:ATP binding"/>
    <property type="evidence" value="ECO:0007669"/>
    <property type="project" value="UniProtKB-UniRule"/>
</dbReference>
<evidence type="ECO:0000256" key="7">
    <source>
        <dbReference type="ARBA" id="ARBA00022833"/>
    </source>
</evidence>
<protein>
    <recommendedName>
        <fullName evidence="12">Alanine--tRNA ligase</fullName>
        <ecNumber evidence="12">6.1.1.7</ecNumber>
    </recommendedName>
    <alternativeName>
        <fullName evidence="12">Alanyl-tRNA synthetase</fullName>
        <shortName evidence="12">AlaRS</shortName>
    </alternativeName>
</protein>
<dbReference type="InterPro" id="IPR018164">
    <property type="entry name" value="Ala-tRNA-synth_IIc_N"/>
</dbReference>
<dbReference type="FunFam" id="3.30.980.10:FF:000004">
    <property type="entry name" value="Alanine--tRNA ligase, cytoplasmic"/>
    <property type="match status" value="1"/>
</dbReference>
<dbReference type="FunFam" id="3.30.54.20:FF:000001">
    <property type="entry name" value="Alanine--tRNA ligase"/>
    <property type="match status" value="1"/>
</dbReference>
<keyword evidence="3 12" id="KW-0820">tRNA-binding</keyword>
<keyword evidence="6 12" id="KW-0547">Nucleotide-binding</keyword>
<evidence type="ECO:0000256" key="5">
    <source>
        <dbReference type="ARBA" id="ARBA00022723"/>
    </source>
</evidence>
<dbReference type="InterPro" id="IPR009000">
    <property type="entry name" value="Transl_B-barrel_sf"/>
</dbReference>
<evidence type="ECO:0000256" key="13">
    <source>
        <dbReference type="SAM" id="Coils"/>
    </source>
</evidence>
<dbReference type="InterPro" id="IPR003156">
    <property type="entry name" value="DHHA1_dom"/>
</dbReference>
<proteinExistence type="inferred from homology"/>
<feature type="binding site" evidence="12">
    <location>
        <position position="564"/>
    </location>
    <ligand>
        <name>Zn(2+)</name>
        <dbReference type="ChEBI" id="CHEBI:29105"/>
    </ligand>
</feature>
<dbReference type="InterPro" id="IPR023033">
    <property type="entry name" value="Ala_tRNA_ligase_euk/bac"/>
</dbReference>
<evidence type="ECO:0000313" key="15">
    <source>
        <dbReference type="EMBL" id="GJD60318.1"/>
    </source>
</evidence>
<keyword evidence="16" id="KW-1185">Reference proteome</keyword>
<dbReference type="InterPro" id="IPR002318">
    <property type="entry name" value="Ala-tRNA-lgiase_IIc"/>
</dbReference>
<dbReference type="RefSeq" id="WP_238189388.1">
    <property type="nucleotide sequence ID" value="NZ_BPQJ01000002.1"/>
</dbReference>
<dbReference type="GO" id="GO:0006419">
    <property type="term" value="P:alanyl-tRNA aminoacylation"/>
    <property type="evidence" value="ECO:0007669"/>
    <property type="project" value="UniProtKB-UniRule"/>
</dbReference>
<keyword evidence="9 12" id="KW-0694">RNA-binding</keyword>
<comment type="subcellular location">
    <subcellularLocation>
        <location evidence="1 12">Cytoplasm</location>
    </subcellularLocation>
</comment>
<reference evidence="15" key="1">
    <citation type="journal article" date="2016" name="Front. Microbiol.">
        <title>Genome Sequence of the Piezophilic, Mesophilic Sulfate-Reducing Bacterium Desulfovibrio indicus J2T.</title>
        <authorList>
            <person name="Cao J."/>
            <person name="Maignien L."/>
            <person name="Shao Z."/>
            <person name="Alain K."/>
            <person name="Jebbar M."/>
        </authorList>
    </citation>
    <scope>NUCLEOTIDE SEQUENCE</scope>
    <source>
        <strain evidence="15">JCM 32048</strain>
    </source>
</reference>
<dbReference type="GO" id="GO:0004813">
    <property type="term" value="F:alanine-tRNA ligase activity"/>
    <property type="evidence" value="ECO:0007669"/>
    <property type="project" value="UniProtKB-UniRule"/>
</dbReference>
<dbReference type="InterPro" id="IPR018163">
    <property type="entry name" value="Thr/Ala-tRNA-synth_IIc_edit"/>
</dbReference>
<dbReference type="InterPro" id="IPR012947">
    <property type="entry name" value="tRNA_SAD"/>
</dbReference>
<evidence type="ECO:0000313" key="16">
    <source>
        <dbReference type="Proteomes" id="UP001055286"/>
    </source>
</evidence>
<keyword evidence="5 12" id="KW-0479">Metal-binding</keyword>
<comment type="function">
    <text evidence="12">Catalyzes the attachment of alanine to tRNA(Ala) in a two-step reaction: alanine is first activated by ATP to form Ala-AMP and then transferred to the acceptor end of tRNA(Ala). Also edits incorrectly charged Ser-tRNA(Ala) and Gly-tRNA(Ala) via its editing domain.</text>
</comment>
<dbReference type="Gene3D" id="2.40.30.130">
    <property type="match status" value="1"/>
</dbReference>
<keyword evidence="13" id="KW-0175">Coiled coil</keyword>
<dbReference type="Pfam" id="PF01411">
    <property type="entry name" value="tRNA-synt_2c"/>
    <property type="match status" value="1"/>
</dbReference>
<gene>
    <name evidence="15" type="primary">alaS_1</name>
    <name evidence="12" type="synonym">alaS</name>
    <name evidence="15" type="ORF">MPEAHAMD_0454</name>
</gene>
<dbReference type="Gene3D" id="3.30.980.10">
    <property type="entry name" value="Threonyl-trna Synthetase, Chain A, domain 2"/>
    <property type="match status" value="1"/>
</dbReference>
<dbReference type="FunFam" id="2.40.30.130:FF:000001">
    <property type="entry name" value="Alanine--tRNA ligase"/>
    <property type="match status" value="1"/>
</dbReference>
<dbReference type="PANTHER" id="PTHR11777:SF9">
    <property type="entry name" value="ALANINE--TRNA LIGASE, CYTOPLASMIC"/>
    <property type="match status" value="1"/>
</dbReference>
<comment type="catalytic activity">
    <reaction evidence="12">
        <text>tRNA(Ala) + L-alanine + ATP = L-alanyl-tRNA(Ala) + AMP + diphosphate</text>
        <dbReference type="Rhea" id="RHEA:12540"/>
        <dbReference type="Rhea" id="RHEA-COMP:9657"/>
        <dbReference type="Rhea" id="RHEA-COMP:9923"/>
        <dbReference type="ChEBI" id="CHEBI:30616"/>
        <dbReference type="ChEBI" id="CHEBI:33019"/>
        <dbReference type="ChEBI" id="CHEBI:57972"/>
        <dbReference type="ChEBI" id="CHEBI:78442"/>
        <dbReference type="ChEBI" id="CHEBI:78497"/>
        <dbReference type="ChEBI" id="CHEBI:456215"/>
        <dbReference type="EC" id="6.1.1.7"/>
    </reaction>
</comment>
<evidence type="ECO:0000256" key="10">
    <source>
        <dbReference type="ARBA" id="ARBA00022917"/>
    </source>
</evidence>
<comment type="cofactor">
    <cofactor evidence="12">
        <name>Zn(2+)</name>
        <dbReference type="ChEBI" id="CHEBI:29105"/>
    </cofactor>
    <text evidence="12">Binds 1 zinc ion per subunit.</text>
</comment>
<dbReference type="InterPro" id="IPR045864">
    <property type="entry name" value="aa-tRNA-synth_II/BPL/LPL"/>
</dbReference>
<feature type="domain" description="Alanyl-transfer RNA synthetases family profile" evidence="14">
    <location>
        <begin position="2"/>
        <end position="719"/>
    </location>
</feature>
<evidence type="ECO:0000256" key="9">
    <source>
        <dbReference type="ARBA" id="ARBA00022884"/>
    </source>
</evidence>
<dbReference type="SUPFAM" id="SSF55681">
    <property type="entry name" value="Class II aaRS and biotin synthetases"/>
    <property type="match status" value="1"/>
</dbReference>
<comment type="domain">
    <text evidence="12">Consists of three domains; the N-terminal catalytic domain, the editing domain and the C-terminal C-Ala domain. The editing domain removes incorrectly charged amino acids, while the C-Ala domain, along with tRNA(Ala), serves as a bridge to cooperatively bring together the editing and aminoacylation centers thus stimulating deacylation of misacylated tRNAs.</text>
</comment>
<dbReference type="GO" id="GO:0005829">
    <property type="term" value="C:cytosol"/>
    <property type="evidence" value="ECO:0007669"/>
    <property type="project" value="TreeGrafter"/>
</dbReference>
<keyword evidence="8 12" id="KW-0067">ATP-binding</keyword>
<dbReference type="NCBIfam" id="TIGR00344">
    <property type="entry name" value="alaS"/>
    <property type="match status" value="1"/>
</dbReference>
<dbReference type="Gene3D" id="3.30.54.20">
    <property type="match status" value="1"/>
</dbReference>
<feature type="binding site" evidence="12">
    <location>
        <position position="676"/>
    </location>
    <ligand>
        <name>Zn(2+)</name>
        <dbReference type="ChEBI" id="CHEBI:29105"/>
    </ligand>
</feature>
<evidence type="ECO:0000256" key="2">
    <source>
        <dbReference type="ARBA" id="ARBA00008226"/>
    </source>
</evidence>
<evidence type="ECO:0000256" key="11">
    <source>
        <dbReference type="ARBA" id="ARBA00023146"/>
    </source>
</evidence>
<sequence>MSGVNEIRSTFLDYFAKHGHEAVPSSPLVPRNDPTLMFTNAGMVQFKNVFTGIEKRPYQRAVTAQKCVRAGGKHNDLDNVGYTARHHTFFEMLGNFSFGDYFKPLAIELAWNLVTKEFGLSPEKLLVTVYADDDDAATLWRKIAGFSDDRIIRIGTSDNFWQMGDTGPCGPCSEIFIDQGPELWGGPPGSPEEDGDRFLEFWNLVFMQYEQIEPGNRVGLPRPSIDTGMGLERMAAILQGVKSNYDTDLFRSLIDAVAHQVGRAPEGKQTASYRVIADHLRASSFLVADGVLPSNEGRGYVLRRIMRRAMRHAQLLGARDPMMYRLVPTLVREMGQAYPELVRAESLIAETLRLEETRFRRTLERGLSILDAETRDLSEGQSLSGETAFTLYDTYGFPLDLTQDALKSRGITVDTDGFTAAMERQRAAARAAWSGSGEAATETLWYALRERTGATEFLGYDTEEAEAVVTALVRGGAEVEAIAAGEEGLLVVTQTPFYGESGGQVGDTGTVTGQGLKVRVTATEKKLGDLFVHHVAVEEGALSLGQAVELKVDHGRRAAIRANHSATHLLHEALRQVLGDHVAQKGSLVAPERLRFDISHPKPIEADELAQVEEIANRVLLQNEPVVTKLMAVDDAIASGARALFGEKYGEEVRVVSMGRDSAPDGRPRTFSVELCGGTHVGRTGDIGVVTILAESAVGAGVRRIEAMTGDAARRHLAGESRQLAALAGLLKVPVAEAPERLASLLDERRRMERELAEARRKLAMGGGGGNAADDAGREIAGTKLMARVVQGVEMRDLKSLADEGKKRLGSGIVAIVGVAPDGKAGLVVGVTEDLTGRFDAVALVRAGSERLGGKGGGGRRDMAQAGGPDGAAAEAALEAIAAALAAA</sequence>
<feature type="coiled-coil region" evidence="13">
    <location>
        <begin position="735"/>
        <end position="762"/>
    </location>
</feature>
<dbReference type="SUPFAM" id="SSF101353">
    <property type="entry name" value="Putative anticodon-binding domain of alanyl-tRNA synthetase (AlaRS)"/>
    <property type="match status" value="1"/>
</dbReference>
<evidence type="ECO:0000256" key="1">
    <source>
        <dbReference type="ARBA" id="ARBA00004496"/>
    </source>
</evidence>
<keyword evidence="11 12" id="KW-0030">Aminoacyl-tRNA synthetase</keyword>
<dbReference type="Pfam" id="PF07973">
    <property type="entry name" value="tRNA_SAD"/>
    <property type="match status" value="1"/>
</dbReference>
<dbReference type="PANTHER" id="PTHR11777">
    <property type="entry name" value="ALANYL-TRNA SYNTHETASE"/>
    <property type="match status" value="1"/>
</dbReference>
<keyword evidence="4 12" id="KW-0436">Ligase</keyword>
<dbReference type="Gene3D" id="3.10.310.40">
    <property type="match status" value="1"/>
</dbReference>
<accession>A0AA37H6H8</accession>
<dbReference type="FunFam" id="3.10.310.40:FF:000001">
    <property type="entry name" value="Alanine--tRNA ligase"/>
    <property type="match status" value="1"/>
</dbReference>
<dbReference type="SUPFAM" id="SSF55186">
    <property type="entry name" value="ThrRS/AlaRS common domain"/>
    <property type="match status" value="1"/>
</dbReference>
<dbReference type="SUPFAM" id="SSF50447">
    <property type="entry name" value="Translation proteins"/>
    <property type="match status" value="1"/>
</dbReference>
<evidence type="ECO:0000256" key="6">
    <source>
        <dbReference type="ARBA" id="ARBA00022741"/>
    </source>
</evidence>
<keyword evidence="12" id="KW-0963">Cytoplasm</keyword>
<keyword evidence="10 12" id="KW-0648">Protein biosynthesis</keyword>
<organism evidence="15 16">
    <name type="scientific">Methylobacterium frigidaeris</name>
    <dbReference type="NCBI Taxonomy" id="2038277"/>
    <lineage>
        <taxon>Bacteria</taxon>
        <taxon>Pseudomonadati</taxon>
        <taxon>Pseudomonadota</taxon>
        <taxon>Alphaproteobacteria</taxon>
        <taxon>Hyphomicrobiales</taxon>
        <taxon>Methylobacteriaceae</taxon>
        <taxon>Methylobacterium</taxon>
    </lineage>
</organism>
<dbReference type="EMBL" id="BPQJ01000002">
    <property type="protein sequence ID" value="GJD60318.1"/>
    <property type="molecule type" value="Genomic_DNA"/>
</dbReference>
<comment type="similarity">
    <text evidence="2 12">Belongs to the class-II aminoacyl-tRNA synthetase family.</text>
</comment>
<name>A0AA37H6H8_9HYPH</name>
<dbReference type="GO" id="GO:0002161">
    <property type="term" value="F:aminoacyl-tRNA deacylase activity"/>
    <property type="evidence" value="ECO:0007669"/>
    <property type="project" value="TreeGrafter"/>
</dbReference>
<dbReference type="PRINTS" id="PR00980">
    <property type="entry name" value="TRNASYNTHALA"/>
</dbReference>
<dbReference type="PROSITE" id="PS50860">
    <property type="entry name" value="AA_TRNA_LIGASE_II_ALA"/>
    <property type="match status" value="1"/>
</dbReference>
<feature type="binding site" evidence="12">
    <location>
        <position position="680"/>
    </location>
    <ligand>
        <name>Zn(2+)</name>
        <dbReference type="ChEBI" id="CHEBI:29105"/>
    </ligand>
</feature>
<evidence type="ECO:0000256" key="12">
    <source>
        <dbReference type="HAMAP-Rule" id="MF_00036"/>
    </source>
</evidence>
<keyword evidence="7 12" id="KW-0862">Zinc</keyword>
<dbReference type="EC" id="6.1.1.7" evidence="12"/>
<dbReference type="InterPro" id="IPR018162">
    <property type="entry name" value="Ala-tRNA-ligase_IIc_anticod-bd"/>
</dbReference>